<protein>
    <recommendedName>
        <fullName evidence="2">Glyceraldehyde 3-phosphate dehydrogenase NAD(P) binding domain-containing protein</fullName>
    </recommendedName>
</protein>
<organism evidence="3 4">
    <name type="scientific">Mycoplasmoides gallisepticum S6</name>
    <dbReference type="NCBI Taxonomy" id="1006581"/>
    <lineage>
        <taxon>Bacteria</taxon>
        <taxon>Bacillati</taxon>
        <taxon>Mycoplasmatota</taxon>
        <taxon>Mycoplasmoidales</taxon>
        <taxon>Mycoplasmoidaceae</taxon>
        <taxon>Mycoplasmoides</taxon>
    </lineage>
</organism>
<dbReference type="AlphaFoldDB" id="A0A0F6CLQ3"/>
<proteinExistence type="predicted"/>
<dbReference type="SMART" id="SM00846">
    <property type="entry name" value="Gp_dh_N"/>
    <property type="match status" value="1"/>
</dbReference>
<evidence type="ECO:0000313" key="4">
    <source>
        <dbReference type="Proteomes" id="UP000018735"/>
    </source>
</evidence>
<feature type="domain" description="Glyceraldehyde 3-phosphate dehydrogenase NAD(P) binding" evidence="2">
    <location>
        <begin position="3"/>
        <end position="65"/>
    </location>
</feature>
<dbReference type="GO" id="GO:0051287">
    <property type="term" value="F:NAD binding"/>
    <property type="evidence" value="ECO:0007669"/>
    <property type="project" value="InterPro"/>
</dbReference>
<dbReference type="Proteomes" id="UP000018735">
    <property type="component" value="Chromosome"/>
</dbReference>
<sequence>MKKKIAINGFDRIGRLVSRRMLETSLIDKVEVVSVNDLTDAETLAHLLKYDTAFKNLNSKIKSPH</sequence>
<name>A0A0F6CLQ3_MYCGL</name>
<evidence type="ECO:0000259" key="2">
    <source>
        <dbReference type="SMART" id="SM00846"/>
    </source>
</evidence>
<dbReference type="EMBL" id="CP006916">
    <property type="protein sequence ID" value="AHC00026.1"/>
    <property type="molecule type" value="Genomic_DNA"/>
</dbReference>
<evidence type="ECO:0000313" key="3">
    <source>
        <dbReference type="EMBL" id="AHC00026.1"/>
    </source>
</evidence>
<dbReference type="SUPFAM" id="SSF51735">
    <property type="entry name" value="NAD(P)-binding Rossmann-fold domains"/>
    <property type="match status" value="1"/>
</dbReference>
<dbReference type="eggNOG" id="COG0057">
    <property type="taxonomic scope" value="Bacteria"/>
</dbReference>
<dbReference type="Pfam" id="PF00044">
    <property type="entry name" value="Gp_dh_N"/>
    <property type="match status" value="1"/>
</dbReference>
<dbReference type="GO" id="GO:0016620">
    <property type="term" value="F:oxidoreductase activity, acting on the aldehyde or oxo group of donors, NAD or NADP as acceptor"/>
    <property type="evidence" value="ECO:0007669"/>
    <property type="project" value="InterPro"/>
</dbReference>
<dbReference type="KEGG" id="mgz:GCW_03340"/>
<dbReference type="InterPro" id="IPR036291">
    <property type="entry name" value="NAD(P)-bd_dom_sf"/>
</dbReference>
<keyword evidence="1" id="KW-0560">Oxidoreductase</keyword>
<evidence type="ECO:0000256" key="1">
    <source>
        <dbReference type="ARBA" id="ARBA00023002"/>
    </source>
</evidence>
<gene>
    <name evidence="3" type="ORF">GCW_03340</name>
</gene>
<dbReference type="PANTHER" id="PTHR43148">
    <property type="entry name" value="GLYCERALDEHYDE-3-PHOSPHATE DEHYDROGENASE 2"/>
    <property type="match status" value="1"/>
</dbReference>
<accession>A0A0F6CLQ3</accession>
<dbReference type="InterPro" id="IPR020828">
    <property type="entry name" value="GlycerAld_3-P_DH_NAD(P)-bd"/>
</dbReference>
<dbReference type="HOGENOM" id="CLU_030140_3_4_14"/>
<dbReference type="InterPro" id="IPR020831">
    <property type="entry name" value="GlycerAld/Erythrose_P_DH"/>
</dbReference>
<dbReference type="Gene3D" id="3.40.50.720">
    <property type="entry name" value="NAD(P)-binding Rossmann-like Domain"/>
    <property type="match status" value="1"/>
</dbReference>
<reference evidence="3 4" key="1">
    <citation type="journal article" date="2011" name="PLoS ONE">
        <title>Core proteome of the minimal cell: comparative proteomics of three mollicute species.</title>
        <authorList>
            <person name="Fisunov G.Y."/>
            <person name="Alexeev D.G."/>
            <person name="Bazaleev N.A."/>
            <person name="Ladygina V.G."/>
            <person name="Galyamina M.A."/>
            <person name="Kondratov I.G."/>
            <person name="Zhukova N.A."/>
            <person name="Serebryakova M.V."/>
            <person name="Demina I.A."/>
            <person name="Govorun V.M."/>
        </authorList>
    </citation>
    <scope>NUCLEOTIDE SEQUENCE [LARGE SCALE GENOMIC DNA]</scope>
    <source>
        <strain evidence="3 4">S6</strain>
    </source>
</reference>